<dbReference type="Pfam" id="PF07167">
    <property type="entry name" value="PhaC_N"/>
    <property type="match status" value="1"/>
</dbReference>
<protein>
    <submittedName>
        <fullName evidence="6">Polyhydroxyalkanoate synthase</fullName>
        <ecNumber evidence="6">2.3.1.-</ecNumber>
    </submittedName>
</protein>
<dbReference type="PANTHER" id="PTHR36837">
    <property type="entry name" value="POLY(3-HYDROXYALKANOATE) POLYMERASE SUBUNIT PHAC"/>
    <property type="match status" value="1"/>
</dbReference>
<evidence type="ECO:0000259" key="5">
    <source>
        <dbReference type="Pfam" id="PF12551"/>
    </source>
</evidence>
<feature type="compositionally biased region" description="Basic and acidic residues" evidence="3">
    <location>
        <begin position="1"/>
        <end position="18"/>
    </location>
</feature>
<feature type="region of interest" description="Disordered" evidence="3">
    <location>
        <begin position="1"/>
        <end position="51"/>
    </location>
</feature>
<evidence type="ECO:0000313" key="6">
    <source>
        <dbReference type="EMBL" id="MBB3182658.1"/>
    </source>
</evidence>
<feature type="domain" description="Poly-beta-hydroxybutyrate polymerase N-terminal" evidence="4">
    <location>
        <begin position="133"/>
        <end position="301"/>
    </location>
</feature>
<gene>
    <name evidence="6" type="ORF">FHR95_000182</name>
</gene>
<evidence type="ECO:0000259" key="4">
    <source>
        <dbReference type="Pfam" id="PF07167"/>
    </source>
</evidence>
<feature type="domain" description="Poly-beta-hydroxybutyrate polymerase N-terminal" evidence="5">
    <location>
        <begin position="55"/>
        <end position="95"/>
    </location>
</feature>
<feature type="compositionally biased region" description="Pro residues" evidence="3">
    <location>
        <begin position="19"/>
        <end position="30"/>
    </location>
</feature>
<evidence type="ECO:0000256" key="3">
    <source>
        <dbReference type="SAM" id="MobiDB-lite"/>
    </source>
</evidence>
<name>A0A7W5GWW0_9GAMM</name>
<keyword evidence="1 6" id="KW-0808">Transferase</keyword>
<evidence type="ECO:0000256" key="1">
    <source>
        <dbReference type="ARBA" id="ARBA00022679"/>
    </source>
</evidence>
<organism evidence="6 7">
    <name type="scientific">Halomonas fontilapidosi</name>
    <dbReference type="NCBI Taxonomy" id="616675"/>
    <lineage>
        <taxon>Bacteria</taxon>
        <taxon>Pseudomonadati</taxon>
        <taxon>Pseudomonadota</taxon>
        <taxon>Gammaproteobacteria</taxon>
        <taxon>Oceanospirillales</taxon>
        <taxon>Halomonadaceae</taxon>
        <taxon>Halomonas</taxon>
    </lineage>
</organism>
<proteinExistence type="predicted"/>
<evidence type="ECO:0000313" key="7">
    <source>
        <dbReference type="Proteomes" id="UP000563050"/>
    </source>
</evidence>
<dbReference type="InterPro" id="IPR029058">
    <property type="entry name" value="AB_hydrolase_fold"/>
</dbReference>
<reference evidence="6 7" key="1">
    <citation type="submission" date="2020-08" db="EMBL/GenBank/DDBJ databases">
        <title>Genomic Encyclopedia of Type Strains, Phase III (KMG-III): the genomes of soil and plant-associated and newly described type strains.</title>
        <authorList>
            <person name="Whitman W."/>
        </authorList>
    </citation>
    <scope>NUCLEOTIDE SEQUENCE [LARGE SCALE GENOMIC DNA]</scope>
    <source>
        <strain evidence="6 7">CECT 7341</strain>
    </source>
</reference>
<dbReference type="Gene3D" id="3.40.50.1820">
    <property type="entry name" value="alpha/beta hydrolase"/>
    <property type="match status" value="1"/>
</dbReference>
<dbReference type="InterPro" id="IPR010941">
    <property type="entry name" value="PhaC_N"/>
</dbReference>
<dbReference type="GO" id="GO:0016746">
    <property type="term" value="F:acyltransferase activity"/>
    <property type="evidence" value="ECO:0007669"/>
    <property type="project" value="UniProtKB-KW"/>
</dbReference>
<keyword evidence="7" id="KW-1185">Reference proteome</keyword>
<dbReference type="Proteomes" id="UP000563050">
    <property type="component" value="Unassembled WGS sequence"/>
</dbReference>
<dbReference type="SUPFAM" id="SSF53474">
    <property type="entry name" value="alpha/beta-Hydrolases"/>
    <property type="match status" value="1"/>
</dbReference>
<dbReference type="EMBL" id="JACHXQ010000001">
    <property type="protein sequence ID" value="MBB3182658.1"/>
    <property type="molecule type" value="Genomic_DNA"/>
</dbReference>
<dbReference type="InterPro" id="IPR022211">
    <property type="entry name" value="PHBC_N"/>
</dbReference>
<keyword evidence="2 6" id="KW-0012">Acyltransferase</keyword>
<sequence length="623" mass="69795">MQDIKQRDASPVAEEKPAPARPMAPQPDTPASPRLPHRHACSGGEREARGEADLYATTDRIAHASLGKLTGGVSPVAIMQAFSDWAWHLSLSPGKQAELVAAMGREMGQLWGFLPGSTKDANCTPCIEPLPDDDRFDEEAWQKWPYNVFSQSFLLTQRWWNNAAVGVNGVNPHHEDVVAFTIRQVLDAMAPTNSPITNPHVTQRALETGGMNFIDGYRHFLEDARRMMSNEPPVGAEKFLPGETVAVTSGKVIYRNRLMELIQYSPATDKVKNEPLLIIPAWIMKYYILDLSPHNSLVRWLVEQGYTVFMVSWKNPDAEDRDLGMEDYRRLGIMEALDVVNAVVPDRKIHGVGYCLGGTLLSIAAAAMARDGDERLASLTLFASETDFEEAGELELFIDESQVSFLQDLMWHQGYLDKWQMRGTFVFLRSNDLVWSAFVKSYLMGESLPMFDLMAWSTDATRMTFRMHSEYLERLYLENALAEGDYCVDDYAVTLRDIQVPVFAVGTRKDHIAPWKSVYKVSLLTKTDVTFTLTSGGHNAGVVSEPGKSKHVYQIADKAADASYVAPETWREMVPERQGSWWPEWHRWLLESTSGETAPPTMGAPASGYAPLENAPGHYVLQK</sequence>
<dbReference type="PANTHER" id="PTHR36837:SF5">
    <property type="entry name" value="POLY-3-HYDROXYBUTYRATE SYNTHASE"/>
    <property type="match status" value="1"/>
</dbReference>
<dbReference type="Pfam" id="PF12551">
    <property type="entry name" value="PHBC_N"/>
    <property type="match status" value="1"/>
</dbReference>
<comment type="caution">
    <text evidence="6">The sequence shown here is derived from an EMBL/GenBank/DDBJ whole genome shotgun (WGS) entry which is preliminary data.</text>
</comment>
<dbReference type="AlphaFoldDB" id="A0A7W5GWW0"/>
<evidence type="ECO:0000256" key="2">
    <source>
        <dbReference type="ARBA" id="ARBA00023315"/>
    </source>
</evidence>
<accession>A0A7W5GWW0</accession>
<dbReference type="EC" id="2.3.1.-" evidence="6"/>
<dbReference type="InterPro" id="IPR051321">
    <property type="entry name" value="PHA/PHB_synthase"/>
</dbReference>
<dbReference type="RefSeq" id="WP_183313021.1">
    <property type="nucleotide sequence ID" value="NZ_JACHXQ010000001.1"/>
</dbReference>
<dbReference type="GO" id="GO:0042619">
    <property type="term" value="P:poly-hydroxybutyrate biosynthetic process"/>
    <property type="evidence" value="ECO:0007669"/>
    <property type="project" value="InterPro"/>
</dbReference>